<dbReference type="Proteomes" id="UP001148313">
    <property type="component" value="Unassembled WGS sequence"/>
</dbReference>
<sequence>MNIPVRDDPQIDFKSLPREDLLAMQKAADEMIAVLEQAATEQKHILIDVLSSTTPDPFTLWQHYPPGDVHDREKGALWFYHAHSEDPESRPWSEHGHFHLFVWTEHVREGVEPIALPPKPDLENGGLCHLVAISFDNAGTPMRIFTVNRWVAMEWQYPAEEVIRLLDFFDLDNEEYALTSKWLVAALKVFRPQIEWSLRERDRVIDKMREKDPEGFSEDEDVEVLSSFPFDLGAQIDAIEDALAK</sequence>
<keyword evidence="3" id="KW-1185">Reference proteome</keyword>
<dbReference type="Pfam" id="PF22308">
    <property type="entry name" value="DUF6969"/>
    <property type="match status" value="1"/>
</dbReference>
<organism evidence="2 3">
    <name type="scientific">Hoeflea poritis</name>
    <dbReference type="NCBI Taxonomy" id="2993659"/>
    <lineage>
        <taxon>Bacteria</taxon>
        <taxon>Pseudomonadati</taxon>
        <taxon>Pseudomonadota</taxon>
        <taxon>Alphaproteobacteria</taxon>
        <taxon>Hyphomicrobiales</taxon>
        <taxon>Rhizobiaceae</taxon>
        <taxon>Hoeflea</taxon>
    </lineage>
</organism>
<evidence type="ECO:0000313" key="2">
    <source>
        <dbReference type="EMBL" id="MDA4846528.1"/>
    </source>
</evidence>
<dbReference type="InterPro" id="IPR054242">
    <property type="entry name" value="DUF6969"/>
</dbReference>
<accession>A0ABT4VP89</accession>
<proteinExistence type="predicted"/>
<comment type="caution">
    <text evidence="2">The sequence shown here is derived from an EMBL/GenBank/DDBJ whole genome shotgun (WGS) entry which is preliminary data.</text>
</comment>
<dbReference type="EMBL" id="JAPJZH010000008">
    <property type="protein sequence ID" value="MDA4846528.1"/>
    <property type="molecule type" value="Genomic_DNA"/>
</dbReference>
<evidence type="ECO:0000259" key="1">
    <source>
        <dbReference type="Pfam" id="PF22308"/>
    </source>
</evidence>
<evidence type="ECO:0000313" key="3">
    <source>
        <dbReference type="Proteomes" id="UP001148313"/>
    </source>
</evidence>
<protein>
    <recommendedName>
        <fullName evidence="1">DUF6969 domain-containing protein</fullName>
    </recommendedName>
</protein>
<dbReference type="RefSeq" id="WP_271090287.1">
    <property type="nucleotide sequence ID" value="NZ_JAPJZH010000008.1"/>
</dbReference>
<name>A0ABT4VP89_9HYPH</name>
<feature type="domain" description="DUF6969" evidence="1">
    <location>
        <begin position="26"/>
        <end position="229"/>
    </location>
</feature>
<gene>
    <name evidence="2" type="ORF">OOZ53_14285</name>
</gene>
<reference evidence="2" key="1">
    <citation type="submission" date="2022-11" db="EMBL/GenBank/DDBJ databases">
        <title>Hoeflea poritis sp. nov., isolated from scleractinian coral Porites lutea.</title>
        <authorList>
            <person name="Zhang G."/>
            <person name="Wei Q."/>
            <person name="Cai L."/>
        </authorList>
    </citation>
    <scope>NUCLEOTIDE SEQUENCE</scope>
    <source>
        <strain evidence="2">E7-10</strain>
    </source>
</reference>